<feature type="compositionally biased region" description="Polar residues" evidence="1">
    <location>
        <begin position="136"/>
        <end position="148"/>
    </location>
</feature>
<evidence type="ECO:0000256" key="2">
    <source>
        <dbReference type="SAM" id="Phobius"/>
    </source>
</evidence>
<keyword evidence="4" id="KW-1185">Reference proteome</keyword>
<dbReference type="RefSeq" id="WP_072727029.1">
    <property type="nucleotide sequence ID" value="NZ_MWWX01000018.1"/>
</dbReference>
<proteinExistence type="predicted"/>
<feature type="transmembrane region" description="Helical" evidence="2">
    <location>
        <begin position="170"/>
        <end position="193"/>
    </location>
</feature>
<organism evidence="3 4">
    <name type="scientific">Bifidobacterium lemurum</name>
    <dbReference type="NCBI Taxonomy" id="1603886"/>
    <lineage>
        <taxon>Bacteria</taxon>
        <taxon>Bacillati</taxon>
        <taxon>Actinomycetota</taxon>
        <taxon>Actinomycetes</taxon>
        <taxon>Bifidobacteriales</taxon>
        <taxon>Bifidobacteriaceae</taxon>
        <taxon>Bifidobacterium</taxon>
    </lineage>
</organism>
<name>A0A261FLT8_9BIFI</name>
<feature type="region of interest" description="Disordered" evidence="1">
    <location>
        <begin position="120"/>
        <end position="160"/>
    </location>
</feature>
<reference evidence="3 4" key="1">
    <citation type="journal article" date="2017" name="BMC Genomics">
        <title>Comparative genomic and phylogenomic analyses of the Bifidobacteriaceae family.</title>
        <authorList>
            <person name="Lugli G.A."/>
            <person name="Milani C."/>
            <person name="Turroni F."/>
            <person name="Duranti S."/>
            <person name="Mancabelli L."/>
            <person name="Mangifesta M."/>
            <person name="Ferrario C."/>
            <person name="Modesto M."/>
            <person name="Mattarelli P."/>
            <person name="Jiri K."/>
            <person name="van Sinderen D."/>
            <person name="Ventura M."/>
        </authorList>
    </citation>
    <scope>NUCLEOTIDE SEQUENCE [LARGE SCALE GENOMIC DNA]</scope>
    <source>
        <strain evidence="3 4">DSM 28807</strain>
    </source>
</reference>
<dbReference type="EMBL" id="MWWX01000018">
    <property type="protein sequence ID" value="OZG60114.1"/>
    <property type="molecule type" value="Genomic_DNA"/>
</dbReference>
<evidence type="ECO:0000256" key="1">
    <source>
        <dbReference type="SAM" id="MobiDB-lite"/>
    </source>
</evidence>
<sequence length="219" mass="24106">MVFPRDSETGSELSNTSFTENGFTLDLAQSHYLDIDVRKSVFNAETNVLTEDTRFNKPAADGQTYTDEGVYTITVTNRYTDEKTKKVIYVGTNDVLKAYAATGLPIKDIESQLADGATIARDGSLLRPGETDTTQRSESGNDQNTNDEASTDSDKDITVDRKDSSQAKHIGIPVILAVFFCILAIGVIIFLLVRKKRKTFTSNSSNMENPNAPSIDMEQ</sequence>
<keyword evidence="2" id="KW-0812">Transmembrane</keyword>
<evidence type="ECO:0000313" key="4">
    <source>
        <dbReference type="Proteomes" id="UP000216352"/>
    </source>
</evidence>
<dbReference type="AlphaFoldDB" id="A0A261FLT8"/>
<comment type="caution">
    <text evidence="3">The sequence shown here is derived from an EMBL/GenBank/DDBJ whole genome shotgun (WGS) entry which is preliminary data.</text>
</comment>
<dbReference type="Proteomes" id="UP000216352">
    <property type="component" value="Unassembled WGS sequence"/>
</dbReference>
<gene>
    <name evidence="3" type="ORF">BLEM_2054</name>
</gene>
<keyword evidence="2" id="KW-0472">Membrane</keyword>
<keyword evidence="2" id="KW-1133">Transmembrane helix</keyword>
<evidence type="ECO:0000313" key="3">
    <source>
        <dbReference type="EMBL" id="OZG60114.1"/>
    </source>
</evidence>
<protein>
    <submittedName>
        <fullName evidence="3">Uncharacterized protein</fullName>
    </submittedName>
</protein>
<accession>A0A261FLT8</accession>